<protein>
    <submittedName>
        <fullName evidence="1">Uncharacterized protein</fullName>
    </submittedName>
</protein>
<dbReference type="AlphaFoldDB" id="A0A9P5JUI4"/>
<evidence type="ECO:0000313" key="1">
    <source>
        <dbReference type="EMBL" id="KAF8463218.1"/>
    </source>
</evidence>
<organism evidence="1 2">
    <name type="scientific">Russula ochroleuca</name>
    <dbReference type="NCBI Taxonomy" id="152965"/>
    <lineage>
        <taxon>Eukaryota</taxon>
        <taxon>Fungi</taxon>
        <taxon>Dikarya</taxon>
        <taxon>Basidiomycota</taxon>
        <taxon>Agaricomycotina</taxon>
        <taxon>Agaricomycetes</taxon>
        <taxon>Russulales</taxon>
        <taxon>Russulaceae</taxon>
        <taxon>Russula</taxon>
    </lineage>
</organism>
<gene>
    <name evidence="1" type="ORF">DFH94DRAFT_640509</name>
</gene>
<evidence type="ECO:0000313" key="2">
    <source>
        <dbReference type="Proteomes" id="UP000759537"/>
    </source>
</evidence>
<reference evidence="1" key="1">
    <citation type="submission" date="2019-10" db="EMBL/GenBank/DDBJ databases">
        <authorList>
            <consortium name="DOE Joint Genome Institute"/>
            <person name="Kuo A."/>
            <person name="Miyauchi S."/>
            <person name="Kiss E."/>
            <person name="Drula E."/>
            <person name="Kohler A."/>
            <person name="Sanchez-Garcia M."/>
            <person name="Andreopoulos B."/>
            <person name="Barry K.W."/>
            <person name="Bonito G."/>
            <person name="Buee M."/>
            <person name="Carver A."/>
            <person name="Chen C."/>
            <person name="Cichocki N."/>
            <person name="Clum A."/>
            <person name="Culley D."/>
            <person name="Crous P.W."/>
            <person name="Fauchery L."/>
            <person name="Girlanda M."/>
            <person name="Hayes R."/>
            <person name="Keri Z."/>
            <person name="LaButti K."/>
            <person name="Lipzen A."/>
            <person name="Lombard V."/>
            <person name="Magnuson J."/>
            <person name="Maillard F."/>
            <person name="Morin E."/>
            <person name="Murat C."/>
            <person name="Nolan M."/>
            <person name="Ohm R."/>
            <person name="Pangilinan J."/>
            <person name="Pereira M."/>
            <person name="Perotto S."/>
            <person name="Peter M."/>
            <person name="Riley R."/>
            <person name="Sitrit Y."/>
            <person name="Stielow B."/>
            <person name="Szollosi G."/>
            <person name="Zifcakova L."/>
            <person name="Stursova M."/>
            <person name="Spatafora J.W."/>
            <person name="Tedersoo L."/>
            <person name="Vaario L.-M."/>
            <person name="Yamada A."/>
            <person name="Yan M."/>
            <person name="Wang P."/>
            <person name="Xu J."/>
            <person name="Bruns T."/>
            <person name="Baldrian P."/>
            <person name="Vilgalys R."/>
            <person name="Henrissat B."/>
            <person name="Grigoriev I.V."/>
            <person name="Hibbett D."/>
            <person name="Nagy L.G."/>
            <person name="Martin F.M."/>
        </authorList>
    </citation>
    <scope>NUCLEOTIDE SEQUENCE</scope>
    <source>
        <strain evidence="1">Prilba</strain>
    </source>
</reference>
<sequence length="65" mass="7123">MLTRGGSACRSCTRTCLSLTTPKEGVRIFAGATFLVNDCAQVREEKCELNPPPYPWFSQTVELAA</sequence>
<proteinExistence type="predicted"/>
<comment type="caution">
    <text evidence="1">The sequence shown here is derived from an EMBL/GenBank/DDBJ whole genome shotgun (WGS) entry which is preliminary data.</text>
</comment>
<name>A0A9P5JUI4_9AGAM</name>
<reference evidence="1" key="2">
    <citation type="journal article" date="2020" name="Nat. Commun.">
        <title>Large-scale genome sequencing of mycorrhizal fungi provides insights into the early evolution of symbiotic traits.</title>
        <authorList>
            <person name="Miyauchi S."/>
            <person name="Kiss E."/>
            <person name="Kuo A."/>
            <person name="Drula E."/>
            <person name="Kohler A."/>
            <person name="Sanchez-Garcia M."/>
            <person name="Morin E."/>
            <person name="Andreopoulos B."/>
            <person name="Barry K.W."/>
            <person name="Bonito G."/>
            <person name="Buee M."/>
            <person name="Carver A."/>
            <person name="Chen C."/>
            <person name="Cichocki N."/>
            <person name="Clum A."/>
            <person name="Culley D."/>
            <person name="Crous P.W."/>
            <person name="Fauchery L."/>
            <person name="Girlanda M."/>
            <person name="Hayes R.D."/>
            <person name="Keri Z."/>
            <person name="LaButti K."/>
            <person name="Lipzen A."/>
            <person name="Lombard V."/>
            <person name="Magnuson J."/>
            <person name="Maillard F."/>
            <person name="Murat C."/>
            <person name="Nolan M."/>
            <person name="Ohm R.A."/>
            <person name="Pangilinan J."/>
            <person name="Pereira M.F."/>
            <person name="Perotto S."/>
            <person name="Peter M."/>
            <person name="Pfister S."/>
            <person name="Riley R."/>
            <person name="Sitrit Y."/>
            <person name="Stielow J.B."/>
            <person name="Szollosi G."/>
            <person name="Zifcakova L."/>
            <person name="Stursova M."/>
            <person name="Spatafora J.W."/>
            <person name="Tedersoo L."/>
            <person name="Vaario L.M."/>
            <person name="Yamada A."/>
            <person name="Yan M."/>
            <person name="Wang P."/>
            <person name="Xu J."/>
            <person name="Bruns T."/>
            <person name="Baldrian P."/>
            <person name="Vilgalys R."/>
            <person name="Dunand C."/>
            <person name="Henrissat B."/>
            <person name="Grigoriev I.V."/>
            <person name="Hibbett D."/>
            <person name="Nagy L.G."/>
            <person name="Martin F.M."/>
        </authorList>
    </citation>
    <scope>NUCLEOTIDE SEQUENCE</scope>
    <source>
        <strain evidence="1">Prilba</strain>
    </source>
</reference>
<accession>A0A9P5JUI4</accession>
<keyword evidence="2" id="KW-1185">Reference proteome</keyword>
<dbReference type="Proteomes" id="UP000759537">
    <property type="component" value="Unassembled WGS sequence"/>
</dbReference>
<dbReference type="EMBL" id="WHVB01000076">
    <property type="protein sequence ID" value="KAF8463218.1"/>
    <property type="molecule type" value="Genomic_DNA"/>
</dbReference>